<dbReference type="RefSeq" id="XP_015411937.1">
    <property type="nucleotide sequence ID" value="XM_015546061.1"/>
</dbReference>
<feature type="compositionally biased region" description="Basic and acidic residues" evidence="3">
    <location>
        <begin position="429"/>
        <end position="442"/>
    </location>
</feature>
<feature type="signal peptide" evidence="4">
    <location>
        <begin position="1"/>
        <end position="21"/>
    </location>
</feature>
<dbReference type="STRING" id="1509407.A0A0L1JGX2"/>
<dbReference type="PANTHER" id="PTHR35204">
    <property type="entry name" value="YALI0A21131P"/>
    <property type="match status" value="1"/>
</dbReference>
<dbReference type="AlphaFoldDB" id="A0A0L1JGX2"/>
<dbReference type="InterPro" id="IPR038921">
    <property type="entry name" value="YOR389W-like"/>
</dbReference>
<keyword evidence="6" id="KW-1185">Reference proteome</keyword>
<feature type="region of interest" description="Disordered" evidence="3">
    <location>
        <begin position="422"/>
        <end position="442"/>
    </location>
</feature>
<dbReference type="GO" id="GO:0016787">
    <property type="term" value="F:hydrolase activity"/>
    <property type="evidence" value="ECO:0007669"/>
    <property type="project" value="UniProtKB-KW"/>
</dbReference>
<dbReference type="GO" id="GO:0004540">
    <property type="term" value="F:RNA nuclease activity"/>
    <property type="evidence" value="ECO:0007669"/>
    <property type="project" value="InterPro"/>
</dbReference>
<proteinExistence type="predicted"/>
<sequence length="685" mass="77337">MKLPWLASLASATAIVPLATAADLPNEAPVNLIDFDPDFDMKCGNVVVKGINVHKAVSYGVILQMAGATVKSADEDGAYPHNYRNHEGFEFSHPDCKKQSQKHRQEFPILRDSVFQGGCQVPYKFRAIYVFDPSARGDHPTAIYCGTIYHPEGTLIVYPFKSEDAIRELKLETGISNSECCHHFGSVLFMDVPQYTRYPSWKYISLTVNGLVLASFSISESDAELGVKEFHALLLTGSAAMHNANHIFNAIHASMRLHRPRGIQLYHGNARSDPIEKIGWMAFEPDHAMVFALPSRRPSPDMLPDQHLQHAMAAEDTPVDDSGFLHTFLTSKELRLVYIDGTSAGKSQIGTLDSQDRILFNDTLHGGVRMEDQRAKAICRIAQTEWKGRIDGVIRMAAGFEIILCNPEVNLVPVRVTQVRQPGFSKQGPNKDGKGKPKGKPGELLRAVTSRFHSIGGERVRVNYDHFVTAYSYDLDLFPGDSKLPRLTHLSPEELQPIRDDLTHLVLTHDPSNRSVNWQAVADLIVEKYGRFIHGLLRRKHHHGDSDLREFILAQIDRLMAPFIDVRSEDDEQAIKLCSTQFVPLPTDNSSLAHRALYAVNHRICSTLMAVRKETESQAMISTIRDLMGYLDWTVWKECRGYRDDEFCAIPIWPQGSREDYHHPRPQRYDEAYQGENDYWGPVWD</sequence>
<dbReference type="GeneID" id="26802607"/>
<keyword evidence="4" id="KW-0732">Signal</keyword>
<dbReference type="GO" id="GO:0003723">
    <property type="term" value="F:RNA binding"/>
    <property type="evidence" value="ECO:0007669"/>
    <property type="project" value="InterPro"/>
</dbReference>
<dbReference type="Gene3D" id="3.10.450.30">
    <property type="entry name" value="Microbial ribonucleases"/>
    <property type="match status" value="1"/>
</dbReference>
<dbReference type="PANTHER" id="PTHR35204:SF1">
    <property type="entry name" value="ENTEROTOXIN"/>
    <property type="match status" value="1"/>
</dbReference>
<accession>A0A0L1JGX2</accession>
<gene>
    <name evidence="5" type="ORF">ANOM_000803</name>
</gene>
<comment type="caution">
    <text evidence="5">The sequence shown here is derived from an EMBL/GenBank/DDBJ whole genome shotgun (WGS) entry which is preliminary data.</text>
</comment>
<keyword evidence="1" id="KW-0540">Nuclease</keyword>
<organism evidence="5 6">
    <name type="scientific">Aspergillus nomiae NRRL (strain ATCC 15546 / NRRL 13137 / CBS 260.88 / M93)</name>
    <dbReference type="NCBI Taxonomy" id="1509407"/>
    <lineage>
        <taxon>Eukaryota</taxon>
        <taxon>Fungi</taxon>
        <taxon>Dikarya</taxon>
        <taxon>Ascomycota</taxon>
        <taxon>Pezizomycotina</taxon>
        <taxon>Eurotiomycetes</taxon>
        <taxon>Eurotiomycetidae</taxon>
        <taxon>Eurotiales</taxon>
        <taxon>Aspergillaceae</taxon>
        <taxon>Aspergillus</taxon>
        <taxon>Aspergillus subgen. Circumdati</taxon>
    </lineage>
</organism>
<dbReference type="OrthoDB" id="10261782at2759"/>
<keyword evidence="2" id="KW-0378">Hydrolase</keyword>
<reference evidence="5 6" key="1">
    <citation type="submission" date="2014-06" db="EMBL/GenBank/DDBJ databases">
        <title>The Genome of the Aflatoxigenic Filamentous Fungus Aspergillus nomius.</title>
        <authorList>
            <person name="Moore M.G."/>
            <person name="Shannon B.M."/>
            <person name="Brian M.M."/>
        </authorList>
    </citation>
    <scope>NUCLEOTIDE SEQUENCE [LARGE SCALE GENOMIC DNA]</scope>
    <source>
        <strain evidence="5 6">NRRL 13137</strain>
    </source>
</reference>
<dbReference type="EMBL" id="JNOM01000006">
    <property type="protein sequence ID" value="KNG91014.1"/>
    <property type="molecule type" value="Genomic_DNA"/>
</dbReference>
<protein>
    <submittedName>
        <fullName evidence="5">Uncharacterized protein</fullName>
    </submittedName>
</protein>
<evidence type="ECO:0000313" key="6">
    <source>
        <dbReference type="Proteomes" id="UP000037505"/>
    </source>
</evidence>
<evidence type="ECO:0000256" key="4">
    <source>
        <dbReference type="SAM" id="SignalP"/>
    </source>
</evidence>
<evidence type="ECO:0000256" key="2">
    <source>
        <dbReference type="ARBA" id="ARBA00022801"/>
    </source>
</evidence>
<evidence type="ECO:0000256" key="1">
    <source>
        <dbReference type="ARBA" id="ARBA00022722"/>
    </source>
</evidence>
<name>A0A0L1JGX2_ASPN3</name>
<dbReference type="InterPro" id="IPR016191">
    <property type="entry name" value="Ribonuclease/ribotoxin"/>
</dbReference>
<evidence type="ECO:0000313" key="5">
    <source>
        <dbReference type="EMBL" id="KNG91014.1"/>
    </source>
</evidence>
<dbReference type="Proteomes" id="UP000037505">
    <property type="component" value="Unassembled WGS sequence"/>
</dbReference>
<evidence type="ECO:0000256" key="3">
    <source>
        <dbReference type="SAM" id="MobiDB-lite"/>
    </source>
</evidence>
<dbReference type="SUPFAM" id="SSF53933">
    <property type="entry name" value="Microbial ribonucleases"/>
    <property type="match status" value="1"/>
</dbReference>
<feature type="chain" id="PRO_5005553860" evidence="4">
    <location>
        <begin position="22"/>
        <end position="685"/>
    </location>
</feature>